<evidence type="ECO:0000256" key="1">
    <source>
        <dbReference type="SAM" id="MobiDB-lite"/>
    </source>
</evidence>
<accession>A0A4V6NRG9</accession>
<proteinExistence type="predicted"/>
<name>A0A4V6NRG9_9PSEU</name>
<protein>
    <recommendedName>
        <fullName evidence="4">Excreted virulence factor EspC (Type VII ESX diderm)</fullName>
    </recommendedName>
</protein>
<gene>
    <name evidence="2" type="ORF">EV191_1011422</name>
</gene>
<dbReference type="Proteomes" id="UP000294911">
    <property type="component" value="Unassembled WGS sequence"/>
</dbReference>
<evidence type="ECO:0000313" key="3">
    <source>
        <dbReference type="Proteomes" id="UP000294911"/>
    </source>
</evidence>
<dbReference type="AlphaFoldDB" id="A0A4V6NRG9"/>
<evidence type="ECO:0000313" key="2">
    <source>
        <dbReference type="EMBL" id="TCP57466.1"/>
    </source>
</evidence>
<dbReference type="RefSeq" id="WP_132875941.1">
    <property type="nucleotide sequence ID" value="NZ_SLXQ01000001.1"/>
</dbReference>
<reference evidence="2 3" key="1">
    <citation type="submission" date="2019-03" db="EMBL/GenBank/DDBJ databases">
        <title>Genomic Encyclopedia of Type Strains, Phase IV (KMG-IV): sequencing the most valuable type-strain genomes for metagenomic binning, comparative biology and taxonomic classification.</title>
        <authorList>
            <person name="Goeker M."/>
        </authorList>
    </citation>
    <scope>NUCLEOTIDE SEQUENCE [LARGE SCALE GENOMIC DNA]</scope>
    <source>
        <strain evidence="2 3">DSM 45765</strain>
    </source>
</reference>
<dbReference type="EMBL" id="SLXQ01000001">
    <property type="protein sequence ID" value="TCP57466.1"/>
    <property type="molecule type" value="Genomic_DNA"/>
</dbReference>
<dbReference type="Gene3D" id="1.10.287.1060">
    <property type="entry name" value="ESAT-6-like"/>
    <property type="match status" value="1"/>
</dbReference>
<organism evidence="2 3">
    <name type="scientific">Tamaricihabitans halophyticus</name>
    <dbReference type="NCBI Taxonomy" id="1262583"/>
    <lineage>
        <taxon>Bacteria</taxon>
        <taxon>Bacillati</taxon>
        <taxon>Actinomycetota</taxon>
        <taxon>Actinomycetes</taxon>
        <taxon>Pseudonocardiales</taxon>
        <taxon>Pseudonocardiaceae</taxon>
        <taxon>Tamaricihabitans</taxon>
    </lineage>
</organism>
<keyword evidence="3" id="KW-1185">Reference proteome</keyword>
<feature type="region of interest" description="Disordered" evidence="1">
    <location>
        <begin position="97"/>
        <end position="123"/>
    </location>
</feature>
<comment type="caution">
    <text evidence="2">The sequence shown here is derived from an EMBL/GenBank/DDBJ whole genome shotgun (WGS) entry which is preliminary data.</text>
</comment>
<sequence>MSPNPRFAANTETIRSASARFVRGGERINQARDRFLREQVPTQAFGRSAAAQRIAGRVTEAAQRRASALAATLGQLDDFAGRLVTMADDYDRVEADATEGIKAEHPDSGKSSPISSALAPGGR</sequence>
<feature type="compositionally biased region" description="Basic and acidic residues" evidence="1">
    <location>
        <begin position="97"/>
        <end position="108"/>
    </location>
</feature>
<evidence type="ECO:0008006" key="4">
    <source>
        <dbReference type="Google" id="ProtNLM"/>
    </source>
</evidence>